<protein>
    <submittedName>
        <fullName evidence="1">(2Fe-2S) ferredoxin domain-containing protein</fullName>
    </submittedName>
</protein>
<evidence type="ECO:0000313" key="2">
    <source>
        <dbReference type="Proteomes" id="UP001631969"/>
    </source>
</evidence>
<organism evidence="1 2">
    <name type="scientific">Paenibacillus mesotrionivorans</name>
    <dbReference type="NCBI Taxonomy" id="3160968"/>
    <lineage>
        <taxon>Bacteria</taxon>
        <taxon>Bacillati</taxon>
        <taxon>Bacillota</taxon>
        <taxon>Bacilli</taxon>
        <taxon>Bacillales</taxon>
        <taxon>Paenibacillaceae</taxon>
        <taxon>Paenibacillus</taxon>
    </lineage>
</organism>
<evidence type="ECO:0000313" key="1">
    <source>
        <dbReference type="EMBL" id="MFM9330793.1"/>
    </source>
</evidence>
<gene>
    <name evidence="1" type="ORF">ACI1P1_21115</name>
</gene>
<accession>A0ACC7P180</accession>
<comment type="caution">
    <text evidence="1">The sequence shown here is derived from an EMBL/GenBank/DDBJ whole genome shotgun (WGS) entry which is preliminary data.</text>
</comment>
<name>A0ACC7P180_9BACL</name>
<dbReference type="EMBL" id="JBJURJ010000015">
    <property type="protein sequence ID" value="MFM9330793.1"/>
    <property type="molecule type" value="Genomic_DNA"/>
</dbReference>
<proteinExistence type="predicted"/>
<reference evidence="1" key="1">
    <citation type="submission" date="2024-12" db="EMBL/GenBank/DDBJ databases">
        <authorList>
            <person name="Wu N."/>
        </authorList>
    </citation>
    <scope>NUCLEOTIDE SEQUENCE</scope>
    <source>
        <strain evidence="1">P15</strain>
    </source>
</reference>
<dbReference type="Proteomes" id="UP001631969">
    <property type="component" value="Unassembled WGS sequence"/>
</dbReference>
<keyword evidence="2" id="KW-1185">Reference proteome</keyword>
<sequence>MTKQISVCIGSSCHLKGAYRLIEELRQLIASRGLLEQVELKANFCAGRCQHAVSVQVDGKPCIEVNEEGIGQFLKEVLEERI</sequence>